<dbReference type="Pfam" id="PF12836">
    <property type="entry name" value="HHH_3"/>
    <property type="match status" value="1"/>
</dbReference>
<dbReference type="Pfam" id="PF10531">
    <property type="entry name" value="SLBB"/>
    <property type="match status" value="1"/>
</dbReference>
<dbReference type="GO" id="GO:0003677">
    <property type="term" value="F:DNA binding"/>
    <property type="evidence" value="ECO:0007669"/>
    <property type="project" value="InterPro"/>
</dbReference>
<dbReference type="AlphaFoldDB" id="A0A1L8WB30"/>
<dbReference type="Gene3D" id="3.10.560.10">
    <property type="entry name" value="Outer membrane lipoprotein wza domain like"/>
    <property type="match status" value="1"/>
</dbReference>
<keyword evidence="1" id="KW-0812">Transmembrane</keyword>
<dbReference type="Proteomes" id="UP000182152">
    <property type="component" value="Unassembled WGS sequence"/>
</dbReference>
<keyword evidence="1" id="KW-0472">Membrane</keyword>
<dbReference type="InterPro" id="IPR051675">
    <property type="entry name" value="Endo/Exo/Phosphatase_dom_1"/>
</dbReference>
<feature type="domain" description="Helix-hairpin-helix DNA-binding motif class 1" evidence="2">
    <location>
        <begin position="172"/>
        <end position="191"/>
    </location>
</feature>
<dbReference type="RefSeq" id="WP_071856148.1">
    <property type="nucleotide sequence ID" value="NZ_JXLB01000025.1"/>
</dbReference>
<evidence type="ECO:0000256" key="1">
    <source>
        <dbReference type="SAM" id="Phobius"/>
    </source>
</evidence>
<dbReference type="OrthoDB" id="9790239at2"/>
<evidence type="ECO:0000259" key="2">
    <source>
        <dbReference type="SMART" id="SM00278"/>
    </source>
</evidence>
<dbReference type="InterPro" id="IPR010994">
    <property type="entry name" value="RuvA_2-like"/>
</dbReference>
<sequence>MKKIYQRIFSLPQRVFYCILIIPVFILIIGGFLYLKKEEYLIPTSSKERPLIESFQENQSFKASNEKISETSDSLIYVDVKGAVNRPGMYSFSIKDRVFDVIKKAGGLTEFADEKRINLASKLTDQQLLYVPTVGEELSNEQILNTNELTATELSKKKVDKEKINLNTAELSQLQEIPGIGEKKAQEIIQYRKEHGSFKNVEELQEISGIGEKTVEKIKNFITIAIE</sequence>
<dbReference type="Gene3D" id="1.10.150.310">
    <property type="entry name" value="Tex RuvX-like domain-like"/>
    <property type="match status" value="1"/>
</dbReference>
<dbReference type="InterPro" id="IPR019554">
    <property type="entry name" value="Soluble_ligand-bd"/>
</dbReference>
<reference evidence="3 4" key="1">
    <citation type="submission" date="2014-12" db="EMBL/GenBank/DDBJ databases">
        <title>Draft genome sequences of 29 type strains of Enterococci.</title>
        <authorList>
            <person name="Zhong Z."/>
            <person name="Sun Z."/>
            <person name="Liu W."/>
            <person name="Zhang W."/>
            <person name="Zhang H."/>
        </authorList>
    </citation>
    <scope>NUCLEOTIDE SEQUENCE [LARGE SCALE GENOMIC DNA]</scope>
    <source>
        <strain evidence="3 4">DSM 15687</strain>
    </source>
</reference>
<dbReference type="SUPFAM" id="SSF47781">
    <property type="entry name" value="RuvA domain 2-like"/>
    <property type="match status" value="1"/>
</dbReference>
<keyword evidence="4" id="KW-1185">Reference proteome</keyword>
<feature type="domain" description="Helix-hairpin-helix DNA-binding motif class 1" evidence="2">
    <location>
        <begin position="202"/>
        <end position="221"/>
    </location>
</feature>
<dbReference type="InterPro" id="IPR003583">
    <property type="entry name" value="Hlx-hairpin-Hlx_DNA-bd_motif"/>
</dbReference>
<dbReference type="PANTHER" id="PTHR21180:SF32">
    <property type="entry name" value="ENDONUCLEASE_EXONUCLEASE_PHOSPHATASE FAMILY DOMAIN-CONTAINING PROTEIN 1"/>
    <property type="match status" value="1"/>
</dbReference>
<name>A0A1L8WB30_9ENTE</name>
<organism evidence="3 4">
    <name type="scientific">Enterococcus ratti</name>
    <dbReference type="NCBI Taxonomy" id="150033"/>
    <lineage>
        <taxon>Bacteria</taxon>
        <taxon>Bacillati</taxon>
        <taxon>Bacillota</taxon>
        <taxon>Bacilli</taxon>
        <taxon>Lactobacillales</taxon>
        <taxon>Enterococcaceae</taxon>
        <taxon>Enterococcus</taxon>
    </lineage>
</organism>
<dbReference type="STRING" id="150033.RV14_GL001194"/>
<feature type="transmembrane region" description="Helical" evidence="1">
    <location>
        <begin position="15"/>
        <end position="35"/>
    </location>
</feature>
<dbReference type="PANTHER" id="PTHR21180">
    <property type="entry name" value="ENDONUCLEASE/EXONUCLEASE/PHOSPHATASE FAMILY DOMAIN-CONTAINING PROTEIN 1"/>
    <property type="match status" value="1"/>
</dbReference>
<proteinExistence type="predicted"/>
<dbReference type="InterPro" id="IPR004509">
    <property type="entry name" value="Competence_ComEA_HhH"/>
</dbReference>
<evidence type="ECO:0000313" key="3">
    <source>
        <dbReference type="EMBL" id="OJG78253.1"/>
    </source>
</evidence>
<dbReference type="GO" id="GO:0015627">
    <property type="term" value="C:type II protein secretion system complex"/>
    <property type="evidence" value="ECO:0007669"/>
    <property type="project" value="TreeGrafter"/>
</dbReference>
<dbReference type="NCBIfam" id="TIGR00426">
    <property type="entry name" value="competence protein ComEA helix-hairpin-helix repeat region"/>
    <property type="match status" value="1"/>
</dbReference>
<gene>
    <name evidence="3" type="ORF">RV14_GL001194</name>
</gene>
<evidence type="ECO:0000313" key="4">
    <source>
        <dbReference type="Proteomes" id="UP000182152"/>
    </source>
</evidence>
<dbReference type="GO" id="GO:0006281">
    <property type="term" value="P:DNA repair"/>
    <property type="evidence" value="ECO:0007669"/>
    <property type="project" value="InterPro"/>
</dbReference>
<keyword evidence="1" id="KW-1133">Transmembrane helix</keyword>
<comment type="caution">
    <text evidence="3">The sequence shown here is derived from an EMBL/GenBank/DDBJ whole genome shotgun (WGS) entry which is preliminary data.</text>
</comment>
<dbReference type="SMART" id="SM00278">
    <property type="entry name" value="HhH1"/>
    <property type="match status" value="2"/>
</dbReference>
<accession>A0A1L8WB30</accession>
<dbReference type="EMBL" id="JXLB01000025">
    <property type="protein sequence ID" value="OJG78253.1"/>
    <property type="molecule type" value="Genomic_DNA"/>
</dbReference>
<protein>
    <submittedName>
        <fullName evidence="3">ComEA protein</fullName>
    </submittedName>
</protein>
<dbReference type="GO" id="GO:0015628">
    <property type="term" value="P:protein secretion by the type II secretion system"/>
    <property type="evidence" value="ECO:0007669"/>
    <property type="project" value="TreeGrafter"/>
</dbReference>